<feature type="domain" description="HTH tetR-type" evidence="4">
    <location>
        <begin position="26"/>
        <end position="86"/>
    </location>
</feature>
<name>A0ABU4XJB8_9HYPH</name>
<protein>
    <submittedName>
        <fullName evidence="5">TetR/AcrR family transcriptional regulator</fullName>
    </submittedName>
</protein>
<dbReference type="RefSeq" id="WP_320317913.1">
    <property type="nucleotide sequence ID" value="NZ_JAVIIX010000014.1"/>
</dbReference>
<evidence type="ECO:0000313" key="6">
    <source>
        <dbReference type="Proteomes" id="UP001271780"/>
    </source>
</evidence>
<dbReference type="InterPro" id="IPR001647">
    <property type="entry name" value="HTH_TetR"/>
</dbReference>
<feature type="region of interest" description="Disordered" evidence="3">
    <location>
        <begin position="1"/>
        <end position="23"/>
    </location>
</feature>
<dbReference type="Pfam" id="PF00440">
    <property type="entry name" value="TetR_N"/>
    <property type="match status" value="1"/>
</dbReference>
<evidence type="ECO:0000313" key="5">
    <source>
        <dbReference type="EMBL" id="MDX8474853.1"/>
    </source>
</evidence>
<dbReference type="Gene3D" id="1.10.357.10">
    <property type="entry name" value="Tetracycline Repressor, domain 2"/>
    <property type="match status" value="1"/>
</dbReference>
<organism evidence="5 6">
    <name type="scientific">Mesorhizobium dulcispinae</name>
    <dbReference type="NCBI Taxonomy" id="3072316"/>
    <lineage>
        <taxon>Bacteria</taxon>
        <taxon>Pseudomonadati</taxon>
        <taxon>Pseudomonadota</taxon>
        <taxon>Alphaproteobacteria</taxon>
        <taxon>Hyphomicrobiales</taxon>
        <taxon>Phyllobacteriaceae</taxon>
        <taxon>Mesorhizobium</taxon>
    </lineage>
</organism>
<proteinExistence type="predicted"/>
<evidence type="ECO:0000256" key="3">
    <source>
        <dbReference type="SAM" id="MobiDB-lite"/>
    </source>
</evidence>
<gene>
    <name evidence="5" type="ORF">RFM27_22445</name>
</gene>
<dbReference type="PROSITE" id="PS50977">
    <property type="entry name" value="HTH_TETR_2"/>
    <property type="match status" value="1"/>
</dbReference>
<feature type="DNA-binding region" description="H-T-H motif" evidence="2">
    <location>
        <begin position="49"/>
        <end position="68"/>
    </location>
</feature>
<dbReference type="Proteomes" id="UP001271780">
    <property type="component" value="Unassembled WGS sequence"/>
</dbReference>
<evidence type="ECO:0000259" key="4">
    <source>
        <dbReference type="PROSITE" id="PS50977"/>
    </source>
</evidence>
<dbReference type="EMBL" id="JAVIIZ010000015">
    <property type="protein sequence ID" value="MDX8474853.1"/>
    <property type="molecule type" value="Genomic_DNA"/>
</dbReference>
<dbReference type="InterPro" id="IPR009057">
    <property type="entry name" value="Homeodomain-like_sf"/>
</dbReference>
<evidence type="ECO:0000256" key="1">
    <source>
        <dbReference type="ARBA" id="ARBA00023125"/>
    </source>
</evidence>
<keyword evidence="6" id="KW-1185">Reference proteome</keyword>
<accession>A0ABU4XJB8</accession>
<evidence type="ECO:0000256" key="2">
    <source>
        <dbReference type="PROSITE-ProRule" id="PRU00335"/>
    </source>
</evidence>
<dbReference type="SUPFAM" id="SSF46689">
    <property type="entry name" value="Homeodomain-like"/>
    <property type="match status" value="1"/>
</dbReference>
<comment type="caution">
    <text evidence="5">The sequence shown here is derived from an EMBL/GenBank/DDBJ whole genome shotgun (WGS) entry which is preliminary data.</text>
</comment>
<sequence>MKADAASAKTKRSSRTRAGSTTARQTLSREAWIAAARKVLEKRGIAEVKIDRLAKQLKVTRGSFYFHFTSLADLRDGLLQEWRNINCSPFWAMREMHDIDGLQFFTDIVHVWVDEAPFSPLLDLAVRDWSRTSRKLAQEVKDMDDLRIALLVRSFRAMGYSPDESLVRARITYFHQIGQYALSFKEDPAVRRSYQPLFGEVLLGPLVEKPGSAPRPSEMKAGRRQ</sequence>
<keyword evidence="1 2" id="KW-0238">DNA-binding</keyword>
<reference evidence="5 6" key="1">
    <citation type="submission" date="2023-08" db="EMBL/GenBank/DDBJ databases">
        <title>Implementing the SeqCode for naming new Mesorhizobium species isolated from Vachellia karroo root nodules.</title>
        <authorList>
            <person name="Van Lill M."/>
        </authorList>
    </citation>
    <scope>NUCLEOTIDE SEQUENCE [LARGE SCALE GENOMIC DNA]</scope>
    <source>
        <strain evidence="5 6">VK23A</strain>
    </source>
</reference>